<reference evidence="2 3" key="2">
    <citation type="submission" date="2018-02" db="EMBL/GenBank/DDBJ databases">
        <authorList>
            <person name="Cohen D.B."/>
            <person name="Kent A.D."/>
        </authorList>
    </citation>
    <scope>NUCLEOTIDE SEQUENCE [LARGE SCALE GENOMIC DNA]</scope>
    <source>
        <strain evidence="2 3">CECT 9216</strain>
    </source>
</reference>
<keyword evidence="4" id="KW-1185">Reference proteome</keyword>
<dbReference type="RefSeq" id="WP_105299592.1">
    <property type="nucleotide sequence ID" value="NZ_OKQR01000001.1"/>
</dbReference>
<evidence type="ECO:0008006" key="5">
    <source>
        <dbReference type="Google" id="ProtNLM"/>
    </source>
</evidence>
<evidence type="ECO:0000313" key="1">
    <source>
        <dbReference type="EMBL" id="SPD91489.1"/>
    </source>
</evidence>
<dbReference type="Proteomes" id="UP000239237">
    <property type="component" value="Unassembled WGS sequence"/>
</dbReference>
<reference evidence="1 4" key="1">
    <citation type="submission" date="2018-02" db="EMBL/GenBank/DDBJ databases">
        <authorList>
            <person name="Rodrigo-Torres L."/>
            <person name="Arahal R. D."/>
            <person name="Lucena T."/>
        </authorList>
    </citation>
    <scope>NUCLEOTIDE SEQUENCE [LARGE SCALE GENOMIC DNA]</scope>
    <source>
        <strain evidence="1 4">CECT 8486</strain>
    </source>
</reference>
<gene>
    <name evidence="1" type="ORF">LES8486_00469</name>
    <name evidence="2" type="ORF">LES9216_00616</name>
</gene>
<evidence type="ECO:0000313" key="3">
    <source>
        <dbReference type="Proteomes" id="UP000237923"/>
    </source>
</evidence>
<proteinExistence type="predicted"/>
<dbReference type="EMBL" id="OKQU01000001">
    <property type="protein sequence ID" value="SPE06714.1"/>
    <property type="molecule type" value="Genomic_DNA"/>
</dbReference>
<sequence>MTNKENFSIIINRYFKNDYRERGKIKWNGYFLSDHTSSLVKEDVQRNQKTQKLPRIPLNEAQSILQHSCVNYHIVTVQQNIETYDGYLIPNVTGLVNGFTESGVYINQQFIAFEDIRTVIREK</sequence>
<evidence type="ECO:0000313" key="4">
    <source>
        <dbReference type="Proteomes" id="UP000239237"/>
    </source>
</evidence>
<organism evidence="2 3">
    <name type="scientific">Leuconostoc suionicum</name>
    <dbReference type="NCBI Taxonomy" id="1511761"/>
    <lineage>
        <taxon>Bacteria</taxon>
        <taxon>Bacillati</taxon>
        <taxon>Bacillota</taxon>
        <taxon>Bacilli</taxon>
        <taxon>Lactobacillales</taxon>
        <taxon>Lactobacillaceae</taxon>
        <taxon>Leuconostoc</taxon>
    </lineage>
</organism>
<dbReference type="AlphaFoldDB" id="A0A2N9K7Z9"/>
<evidence type="ECO:0000313" key="2">
    <source>
        <dbReference type="EMBL" id="SPE06714.1"/>
    </source>
</evidence>
<dbReference type="Proteomes" id="UP000237923">
    <property type="component" value="Unassembled WGS sequence"/>
</dbReference>
<dbReference type="EMBL" id="OKQR01000001">
    <property type="protein sequence ID" value="SPD91489.1"/>
    <property type="molecule type" value="Genomic_DNA"/>
</dbReference>
<name>A0A2N9K7Z9_9LACO</name>
<accession>A0A2N9K7Z9</accession>
<protein>
    <recommendedName>
        <fullName evidence="5">DNA-directed RNA polymerase beta subunit</fullName>
    </recommendedName>
</protein>